<keyword evidence="1" id="KW-1133">Transmembrane helix</keyword>
<keyword evidence="1" id="KW-0812">Transmembrane</keyword>
<feature type="transmembrane region" description="Helical" evidence="1">
    <location>
        <begin position="89"/>
        <end position="110"/>
    </location>
</feature>
<dbReference type="EMBL" id="JACRAF010000006">
    <property type="protein sequence ID" value="MBI4920580.1"/>
    <property type="molecule type" value="Genomic_DNA"/>
</dbReference>
<evidence type="ECO:0000256" key="1">
    <source>
        <dbReference type="SAM" id="Phobius"/>
    </source>
</evidence>
<feature type="transmembrane region" description="Helical" evidence="1">
    <location>
        <begin position="21"/>
        <end position="45"/>
    </location>
</feature>
<name>A0A933L013_9HYPH</name>
<dbReference type="Proteomes" id="UP000782610">
    <property type="component" value="Unassembled WGS sequence"/>
</dbReference>
<feature type="transmembrane region" description="Helical" evidence="1">
    <location>
        <begin position="189"/>
        <end position="210"/>
    </location>
</feature>
<dbReference type="AlphaFoldDB" id="A0A933L013"/>
<gene>
    <name evidence="2" type="ORF">HY834_02435</name>
</gene>
<feature type="transmembrane region" description="Helical" evidence="1">
    <location>
        <begin position="122"/>
        <end position="146"/>
    </location>
</feature>
<evidence type="ECO:0000313" key="2">
    <source>
        <dbReference type="EMBL" id="MBI4920580.1"/>
    </source>
</evidence>
<comment type="caution">
    <text evidence="2">The sequence shown here is derived from an EMBL/GenBank/DDBJ whole genome shotgun (WGS) entry which is preliminary data.</text>
</comment>
<evidence type="ECO:0000313" key="3">
    <source>
        <dbReference type="Proteomes" id="UP000782610"/>
    </source>
</evidence>
<dbReference type="InterPro" id="IPR009495">
    <property type="entry name" value="NrsF"/>
</dbReference>
<proteinExistence type="predicted"/>
<feature type="transmembrane region" description="Helical" evidence="1">
    <location>
        <begin position="57"/>
        <end position="77"/>
    </location>
</feature>
<dbReference type="Pfam" id="PF06532">
    <property type="entry name" value="NrsF"/>
    <property type="match status" value="1"/>
</dbReference>
<reference evidence="2" key="1">
    <citation type="submission" date="2020-07" db="EMBL/GenBank/DDBJ databases">
        <title>Huge and variable diversity of episymbiotic CPR bacteria and DPANN archaea in groundwater ecosystems.</title>
        <authorList>
            <person name="He C.Y."/>
            <person name="Keren R."/>
            <person name="Whittaker M."/>
            <person name="Farag I.F."/>
            <person name="Doudna J."/>
            <person name="Cate J.H.D."/>
            <person name="Banfield J.F."/>
        </authorList>
    </citation>
    <scope>NUCLEOTIDE SEQUENCE</scope>
    <source>
        <strain evidence="2">NC_groundwater_1586_Pr3_B-0.1um_66_15</strain>
    </source>
</reference>
<protein>
    <submittedName>
        <fullName evidence="2">DUF1109 family protein</fullName>
    </submittedName>
</protein>
<organism evidence="2 3">
    <name type="scientific">Devosia nanyangense</name>
    <dbReference type="NCBI Taxonomy" id="1228055"/>
    <lineage>
        <taxon>Bacteria</taxon>
        <taxon>Pseudomonadati</taxon>
        <taxon>Pseudomonadota</taxon>
        <taxon>Alphaproteobacteria</taxon>
        <taxon>Hyphomicrobiales</taxon>
        <taxon>Devosiaceae</taxon>
        <taxon>Devosia</taxon>
    </lineage>
</organism>
<accession>A0A933L013</accession>
<sequence length="212" mass="22091">MKTDDLIAKLGADNSRRSWSPAATLLIAVAVSAIVAGSMLMLTIGVRPDIGAALTTWRFDFKFVVTLTVVASAYSLLHRALFPRSGTHFPLWLLLAGPTLLLAGIGVELIGMPEAGWAMAAIGKNAVFCLTVIPALGIVPLGLLVWALRQGAPTRPTLGGFCAGILAGGIAATFYAANCTDDSPLFVATWYPIGVVVLGAVGAVLGRYAARW</sequence>
<feature type="transmembrane region" description="Helical" evidence="1">
    <location>
        <begin position="158"/>
        <end position="177"/>
    </location>
</feature>
<keyword evidence="1" id="KW-0472">Membrane</keyword>